<dbReference type="RefSeq" id="WP_209865319.1">
    <property type="nucleotide sequence ID" value="NZ_JAGGLD010000008.1"/>
</dbReference>
<evidence type="ECO:0000259" key="1">
    <source>
        <dbReference type="Pfam" id="PF06527"/>
    </source>
</evidence>
<dbReference type="Pfam" id="PF06527">
    <property type="entry name" value="TniQ"/>
    <property type="match status" value="1"/>
</dbReference>
<feature type="domain" description="TniQ" evidence="1">
    <location>
        <begin position="4"/>
        <end position="160"/>
    </location>
</feature>
<evidence type="ECO:0000313" key="3">
    <source>
        <dbReference type="Proteomes" id="UP001519288"/>
    </source>
</evidence>
<sequence length="242" mass="27155">MLSFFPVPYPDELLYSVVGRYHLRSGNSSPKWTLSNLFGTDSMVLNAGLPSQLSEFGQKVFSSTRIGAEEWIESHTLFSLYVPFMPKERANQLKDMMRSSNGSGIHALVGLSAGSVADKEALCFCPTCYDEDIIRYGEPYWHRIHQALGVFVCSEHRCLLHVITSPKEDRHGLTILPISRDLFESRSCLPSIKTEKTISKLADFSLDISNILKTKEVGCLYSSKGIFSLVLQKEVMLLLPIE</sequence>
<dbReference type="InterPro" id="IPR009492">
    <property type="entry name" value="TniQ"/>
</dbReference>
<comment type="caution">
    <text evidence="2">The sequence shown here is derived from an EMBL/GenBank/DDBJ whole genome shotgun (WGS) entry which is preliminary data.</text>
</comment>
<name>A0ABS4JL02_9BACL</name>
<dbReference type="EMBL" id="JAGGLD010000008">
    <property type="protein sequence ID" value="MBP2002382.1"/>
    <property type="molecule type" value="Genomic_DNA"/>
</dbReference>
<keyword evidence="3" id="KW-1185">Reference proteome</keyword>
<accession>A0ABS4JL02</accession>
<protein>
    <recommendedName>
        <fullName evidence="1">TniQ domain-containing protein</fullName>
    </recommendedName>
</protein>
<proteinExistence type="predicted"/>
<reference evidence="2 3" key="1">
    <citation type="submission" date="2021-03" db="EMBL/GenBank/DDBJ databases">
        <title>Genomic Encyclopedia of Type Strains, Phase IV (KMG-IV): sequencing the most valuable type-strain genomes for metagenomic binning, comparative biology and taxonomic classification.</title>
        <authorList>
            <person name="Goeker M."/>
        </authorList>
    </citation>
    <scope>NUCLEOTIDE SEQUENCE [LARGE SCALE GENOMIC DNA]</scope>
    <source>
        <strain evidence="2 3">DSM 26806</strain>
    </source>
</reference>
<evidence type="ECO:0000313" key="2">
    <source>
        <dbReference type="EMBL" id="MBP2002382.1"/>
    </source>
</evidence>
<organism evidence="2 3">
    <name type="scientific">Paenibacillus shirakamiensis</name>
    <dbReference type="NCBI Taxonomy" id="1265935"/>
    <lineage>
        <taxon>Bacteria</taxon>
        <taxon>Bacillati</taxon>
        <taxon>Bacillota</taxon>
        <taxon>Bacilli</taxon>
        <taxon>Bacillales</taxon>
        <taxon>Paenibacillaceae</taxon>
        <taxon>Paenibacillus</taxon>
    </lineage>
</organism>
<gene>
    <name evidence="2" type="ORF">J2Z69_003455</name>
</gene>
<dbReference type="Proteomes" id="UP001519288">
    <property type="component" value="Unassembled WGS sequence"/>
</dbReference>